<gene>
    <name evidence="2" type="ORF">BSTOLATCC_MIC22475</name>
</gene>
<feature type="chain" id="PRO_5043572008" evidence="1">
    <location>
        <begin position="22"/>
        <end position="101"/>
    </location>
</feature>
<comment type="caution">
    <text evidence="2">The sequence shown here is derived from an EMBL/GenBank/DDBJ whole genome shotgun (WGS) entry which is preliminary data.</text>
</comment>
<keyword evidence="1" id="KW-0732">Signal</keyword>
<evidence type="ECO:0000256" key="1">
    <source>
        <dbReference type="SAM" id="SignalP"/>
    </source>
</evidence>
<evidence type="ECO:0000313" key="2">
    <source>
        <dbReference type="EMBL" id="CAG9319125.1"/>
    </source>
</evidence>
<protein>
    <submittedName>
        <fullName evidence="2">Uncharacterized protein</fullName>
    </submittedName>
</protein>
<organism evidence="2 3">
    <name type="scientific">Blepharisma stoltei</name>
    <dbReference type="NCBI Taxonomy" id="1481888"/>
    <lineage>
        <taxon>Eukaryota</taxon>
        <taxon>Sar</taxon>
        <taxon>Alveolata</taxon>
        <taxon>Ciliophora</taxon>
        <taxon>Postciliodesmatophora</taxon>
        <taxon>Heterotrichea</taxon>
        <taxon>Heterotrichida</taxon>
        <taxon>Blepharismidae</taxon>
        <taxon>Blepharisma</taxon>
    </lineage>
</organism>
<dbReference type="Proteomes" id="UP001162131">
    <property type="component" value="Unassembled WGS sequence"/>
</dbReference>
<sequence length="101" mass="11328">MVYSLSLNTFLVLLLSSMVKSDTFTPCFDLIFTKPFYSSSDVKVKQDSTHFANTSPAQANSDVEPAFSCSSVHMNNFSWRWLINFTPCGNYASLNQPLAQK</sequence>
<dbReference type="EMBL" id="CAJZBQ010000021">
    <property type="protein sequence ID" value="CAG9319125.1"/>
    <property type="molecule type" value="Genomic_DNA"/>
</dbReference>
<reference evidence="2" key="1">
    <citation type="submission" date="2021-09" db="EMBL/GenBank/DDBJ databases">
        <authorList>
            <consortium name="AG Swart"/>
            <person name="Singh M."/>
            <person name="Singh A."/>
            <person name="Seah K."/>
            <person name="Emmerich C."/>
        </authorList>
    </citation>
    <scope>NUCLEOTIDE SEQUENCE</scope>
    <source>
        <strain evidence="2">ATCC30299</strain>
    </source>
</reference>
<evidence type="ECO:0000313" key="3">
    <source>
        <dbReference type="Proteomes" id="UP001162131"/>
    </source>
</evidence>
<feature type="signal peptide" evidence="1">
    <location>
        <begin position="1"/>
        <end position="21"/>
    </location>
</feature>
<keyword evidence="3" id="KW-1185">Reference proteome</keyword>
<proteinExistence type="predicted"/>
<dbReference type="AlphaFoldDB" id="A0AAU9J067"/>
<name>A0AAU9J067_9CILI</name>
<accession>A0AAU9J067</accession>